<evidence type="ECO:0000313" key="9">
    <source>
        <dbReference type="Proteomes" id="UP001595699"/>
    </source>
</evidence>
<dbReference type="Gene3D" id="3.90.550.10">
    <property type="entry name" value="Spore Coat Polysaccharide Biosynthesis Protein SpsA, Chain A"/>
    <property type="match status" value="1"/>
</dbReference>
<evidence type="ECO:0000256" key="2">
    <source>
        <dbReference type="ARBA" id="ARBA00012415"/>
    </source>
</evidence>
<keyword evidence="3" id="KW-0808">Transferase</keyword>
<comment type="catalytic activity">
    <reaction evidence="5">
        <text>alpha-D-glucose 1-phosphate + UTP + H(+) = UDP-alpha-D-glucose + diphosphate</text>
        <dbReference type="Rhea" id="RHEA:19889"/>
        <dbReference type="ChEBI" id="CHEBI:15378"/>
        <dbReference type="ChEBI" id="CHEBI:33019"/>
        <dbReference type="ChEBI" id="CHEBI:46398"/>
        <dbReference type="ChEBI" id="CHEBI:58601"/>
        <dbReference type="ChEBI" id="CHEBI:58885"/>
        <dbReference type="EC" id="2.7.7.9"/>
    </reaction>
</comment>
<reference evidence="9" key="1">
    <citation type="journal article" date="2019" name="Int. J. Syst. Evol. Microbiol.">
        <title>The Global Catalogue of Microorganisms (GCM) 10K type strain sequencing project: providing services to taxonomists for standard genome sequencing and annotation.</title>
        <authorList>
            <consortium name="The Broad Institute Genomics Platform"/>
            <consortium name="The Broad Institute Genome Sequencing Center for Infectious Disease"/>
            <person name="Wu L."/>
            <person name="Ma J."/>
        </authorList>
    </citation>
    <scope>NUCLEOTIDE SEQUENCE [LARGE SCALE GENOMIC DNA]</scope>
    <source>
        <strain evidence="9">CGMCC 4.7241</strain>
    </source>
</reference>
<dbReference type="InterPro" id="IPR029044">
    <property type="entry name" value="Nucleotide-diphossugar_trans"/>
</dbReference>
<evidence type="ECO:0000256" key="1">
    <source>
        <dbReference type="ARBA" id="ARBA00006890"/>
    </source>
</evidence>
<dbReference type="InterPro" id="IPR005835">
    <property type="entry name" value="NTP_transferase_dom"/>
</dbReference>
<accession>A0ABV7YMI8</accession>
<evidence type="ECO:0000256" key="4">
    <source>
        <dbReference type="ARBA" id="ARBA00022695"/>
    </source>
</evidence>
<feature type="domain" description="Nucleotidyl transferase" evidence="7">
    <location>
        <begin position="4"/>
        <end position="273"/>
    </location>
</feature>
<dbReference type="PANTHER" id="PTHR43197:SF1">
    <property type="entry name" value="UTP--GLUCOSE-1-PHOSPHATE URIDYLYLTRANSFERASE"/>
    <property type="match status" value="1"/>
</dbReference>
<dbReference type="InterPro" id="IPR005771">
    <property type="entry name" value="GalU_uridylyltTrfase_bac/arc"/>
</dbReference>
<comment type="similarity">
    <text evidence="1">Belongs to the UDPGP type 2 family.</text>
</comment>
<dbReference type="EMBL" id="JBHRZH010000037">
    <property type="protein sequence ID" value="MFC3765419.1"/>
    <property type="molecule type" value="Genomic_DNA"/>
</dbReference>
<dbReference type="PANTHER" id="PTHR43197">
    <property type="entry name" value="UTP--GLUCOSE-1-PHOSPHATE URIDYLYLTRANSFERASE"/>
    <property type="match status" value="1"/>
</dbReference>
<protein>
    <recommendedName>
        <fullName evidence="2">UTP--glucose-1-phosphate uridylyltransferase</fullName>
        <ecNumber evidence="2">2.7.7.9</ecNumber>
    </recommendedName>
</protein>
<dbReference type="Pfam" id="PF00483">
    <property type="entry name" value="NTP_transferase"/>
    <property type="match status" value="1"/>
</dbReference>
<dbReference type="RefSeq" id="WP_205121199.1">
    <property type="nucleotide sequence ID" value="NZ_JAFBCM010000001.1"/>
</dbReference>
<dbReference type="EC" id="2.7.7.9" evidence="2"/>
<comment type="caution">
    <text evidence="8">The sequence shown here is derived from an EMBL/GenBank/DDBJ whole genome shotgun (WGS) entry which is preliminary data.</text>
</comment>
<organism evidence="8 9">
    <name type="scientific">Tenggerimyces flavus</name>
    <dbReference type="NCBI Taxonomy" id="1708749"/>
    <lineage>
        <taxon>Bacteria</taxon>
        <taxon>Bacillati</taxon>
        <taxon>Actinomycetota</taxon>
        <taxon>Actinomycetes</taxon>
        <taxon>Propionibacteriales</taxon>
        <taxon>Nocardioidaceae</taxon>
        <taxon>Tenggerimyces</taxon>
    </lineage>
</organism>
<evidence type="ECO:0000259" key="7">
    <source>
        <dbReference type="Pfam" id="PF00483"/>
    </source>
</evidence>
<gene>
    <name evidence="8" type="ORF">ACFOUW_31620</name>
</gene>
<evidence type="ECO:0000256" key="6">
    <source>
        <dbReference type="SAM" id="MobiDB-lite"/>
    </source>
</evidence>
<name>A0ABV7YMI8_9ACTN</name>
<evidence type="ECO:0000313" key="8">
    <source>
        <dbReference type="EMBL" id="MFC3765419.1"/>
    </source>
</evidence>
<feature type="region of interest" description="Disordered" evidence="6">
    <location>
        <begin position="291"/>
        <end position="313"/>
    </location>
</feature>
<feature type="compositionally biased region" description="Basic and acidic residues" evidence="6">
    <location>
        <begin position="291"/>
        <end position="303"/>
    </location>
</feature>
<dbReference type="Proteomes" id="UP001595699">
    <property type="component" value="Unassembled WGS sequence"/>
</dbReference>
<evidence type="ECO:0000256" key="5">
    <source>
        <dbReference type="ARBA" id="ARBA00048128"/>
    </source>
</evidence>
<keyword evidence="9" id="KW-1185">Reference proteome</keyword>
<evidence type="ECO:0000256" key="3">
    <source>
        <dbReference type="ARBA" id="ARBA00022679"/>
    </source>
</evidence>
<dbReference type="SUPFAM" id="SSF53448">
    <property type="entry name" value="Nucleotide-diphospho-sugar transferases"/>
    <property type="match status" value="1"/>
</dbReference>
<keyword evidence="4" id="KW-0548">Nucleotidyltransferase</keyword>
<sequence length="313" mass="35168">MSLKALISTAGFGSRLFPVGIAISKGMLPVCNRPIVHYLVTELIDAGIREIAFVARPRDDQIRRYFEEDEHTKRYFQEAGWSAKYTPLADWYDLINQVTFTWIEQPPGAYGTAIPALLARRWIGDSDWIYLSADDLVLRQDDGSDLRDLIRAREFVGCPAALQVVEVSCERLRHCGVVVPRRDPDGHEYVADAIEKPKVEDAASNLASISRFVLPPDVFEVLEALGPNPASGEYVALDAIAQYAKVKPVLIHRAAGEHYDCGRVDGWIRANLTVGRRDGLLQPTEAELNDVARHDASMRRRSELSASMRRRRR</sequence>
<proteinExistence type="inferred from homology"/>